<gene>
    <name evidence="1" type="ORF">AMECASPLE_013844</name>
</gene>
<evidence type="ECO:0000313" key="2">
    <source>
        <dbReference type="Proteomes" id="UP001469553"/>
    </source>
</evidence>
<reference evidence="1 2" key="1">
    <citation type="submission" date="2021-06" db="EMBL/GenBank/DDBJ databases">
        <authorList>
            <person name="Palmer J.M."/>
        </authorList>
    </citation>
    <scope>NUCLEOTIDE SEQUENCE [LARGE SCALE GENOMIC DNA]</scope>
    <source>
        <strain evidence="1 2">AS_MEX2019</strain>
        <tissue evidence="1">Muscle</tissue>
    </source>
</reference>
<protein>
    <submittedName>
        <fullName evidence="1">Uncharacterized protein</fullName>
    </submittedName>
</protein>
<evidence type="ECO:0000313" key="1">
    <source>
        <dbReference type="EMBL" id="MEQ2295394.1"/>
    </source>
</evidence>
<dbReference type="EMBL" id="JAHRIP010038539">
    <property type="protein sequence ID" value="MEQ2295394.1"/>
    <property type="molecule type" value="Genomic_DNA"/>
</dbReference>
<organism evidence="1 2">
    <name type="scientific">Ameca splendens</name>
    <dbReference type="NCBI Taxonomy" id="208324"/>
    <lineage>
        <taxon>Eukaryota</taxon>
        <taxon>Metazoa</taxon>
        <taxon>Chordata</taxon>
        <taxon>Craniata</taxon>
        <taxon>Vertebrata</taxon>
        <taxon>Euteleostomi</taxon>
        <taxon>Actinopterygii</taxon>
        <taxon>Neopterygii</taxon>
        <taxon>Teleostei</taxon>
        <taxon>Neoteleostei</taxon>
        <taxon>Acanthomorphata</taxon>
        <taxon>Ovalentaria</taxon>
        <taxon>Atherinomorphae</taxon>
        <taxon>Cyprinodontiformes</taxon>
        <taxon>Goodeidae</taxon>
        <taxon>Ameca</taxon>
    </lineage>
</organism>
<accession>A0ABV0YNH0</accession>
<name>A0ABV0YNH0_9TELE</name>
<comment type="caution">
    <text evidence="1">The sequence shown here is derived from an EMBL/GenBank/DDBJ whole genome shotgun (WGS) entry which is preliminary data.</text>
</comment>
<proteinExistence type="predicted"/>
<dbReference type="Proteomes" id="UP001469553">
    <property type="component" value="Unassembled WGS sequence"/>
</dbReference>
<sequence>MVGLITHLHLLHIYMKSFSSTFIPSCVCLQITSLKDGQVQLPESPPLPLQEKGELHWVAKFIISANDLEGLKKTWGSPHFSPEGLLELLYISVVGLIMM</sequence>
<keyword evidence="2" id="KW-1185">Reference proteome</keyword>